<evidence type="ECO:0000313" key="10">
    <source>
        <dbReference type="EMBL" id="ADB15417.1"/>
    </source>
</evidence>
<evidence type="ECO:0000256" key="3">
    <source>
        <dbReference type="ARBA" id="ARBA00022692"/>
    </source>
</evidence>
<evidence type="ECO:0000256" key="7">
    <source>
        <dbReference type="SAM" id="MobiDB-lite"/>
    </source>
</evidence>
<dbReference type="STRING" id="530564.Psta_0731"/>
<feature type="transmembrane region" description="Helical" evidence="8">
    <location>
        <begin position="115"/>
        <end position="133"/>
    </location>
</feature>
<dbReference type="GO" id="GO:0048039">
    <property type="term" value="F:ubiquinone binding"/>
    <property type="evidence" value="ECO:0007669"/>
    <property type="project" value="TreeGrafter"/>
</dbReference>
<dbReference type="OrthoDB" id="9811718at2"/>
<evidence type="ECO:0000256" key="1">
    <source>
        <dbReference type="ARBA" id="ARBA00004127"/>
    </source>
</evidence>
<organism evidence="10 11">
    <name type="scientific">Pirellula staleyi (strain ATCC 27377 / DSM 6068 / ICPB 4128)</name>
    <name type="common">Pirella staleyi</name>
    <dbReference type="NCBI Taxonomy" id="530564"/>
    <lineage>
        <taxon>Bacteria</taxon>
        <taxon>Pseudomonadati</taxon>
        <taxon>Planctomycetota</taxon>
        <taxon>Planctomycetia</taxon>
        <taxon>Pirellulales</taxon>
        <taxon>Pirellulaceae</taxon>
        <taxon>Pirellula</taxon>
    </lineage>
</organism>
<feature type="region of interest" description="Disordered" evidence="7">
    <location>
        <begin position="479"/>
        <end position="502"/>
    </location>
</feature>
<name>D2R5F8_PIRSD</name>
<dbReference type="InterPro" id="IPR001750">
    <property type="entry name" value="ND/Mrp_TM"/>
</dbReference>
<feature type="transmembrane region" description="Helical" evidence="8">
    <location>
        <begin position="292"/>
        <end position="310"/>
    </location>
</feature>
<feature type="transmembrane region" description="Helical" evidence="8">
    <location>
        <begin position="386"/>
        <end position="401"/>
    </location>
</feature>
<keyword evidence="5 8" id="KW-0472">Membrane</keyword>
<feature type="transmembrane region" description="Helical" evidence="8">
    <location>
        <begin position="32"/>
        <end position="52"/>
    </location>
</feature>
<keyword evidence="11" id="KW-1185">Reference proteome</keyword>
<dbReference type="KEGG" id="psl:Psta_0731"/>
<feature type="transmembrane region" description="Helical" evidence="8">
    <location>
        <begin position="317"/>
        <end position="336"/>
    </location>
</feature>
<comment type="similarity">
    <text evidence="2">Belongs to the complex I subunit 4 family.</text>
</comment>
<dbReference type="AlphaFoldDB" id="D2R5F8"/>
<protein>
    <submittedName>
        <fullName evidence="10">Proton-translocating NADH-quinone oxidoreductase, chain M</fullName>
        <ecNumber evidence="10">1.6.5.11</ecNumber>
    </submittedName>
</protein>
<feature type="transmembrane region" description="Helical" evidence="8">
    <location>
        <begin position="435"/>
        <end position="455"/>
    </location>
</feature>
<feature type="transmembrane region" description="Helical" evidence="8">
    <location>
        <begin position="348"/>
        <end position="366"/>
    </location>
</feature>
<feature type="domain" description="NADH:quinone oxidoreductase/Mrp antiporter transmembrane" evidence="9">
    <location>
        <begin position="135"/>
        <end position="427"/>
    </location>
</feature>
<dbReference type="Proteomes" id="UP000001887">
    <property type="component" value="Chromosome"/>
</dbReference>
<dbReference type="NCBIfam" id="TIGR01972">
    <property type="entry name" value="NDH_I_M"/>
    <property type="match status" value="1"/>
</dbReference>
<evidence type="ECO:0000256" key="2">
    <source>
        <dbReference type="ARBA" id="ARBA00009025"/>
    </source>
</evidence>
<dbReference type="GO" id="GO:0042773">
    <property type="term" value="P:ATP synthesis coupled electron transport"/>
    <property type="evidence" value="ECO:0007669"/>
    <property type="project" value="InterPro"/>
</dbReference>
<feature type="transmembrane region" description="Helical" evidence="8">
    <location>
        <begin position="88"/>
        <end position="108"/>
    </location>
</feature>
<feature type="transmembrane region" description="Helical" evidence="8">
    <location>
        <begin position="139"/>
        <end position="159"/>
    </location>
</feature>
<keyword evidence="4 8" id="KW-1133">Transmembrane helix</keyword>
<feature type="region of interest" description="Disordered" evidence="7">
    <location>
        <begin position="571"/>
        <end position="600"/>
    </location>
</feature>
<dbReference type="GO" id="GO:0015990">
    <property type="term" value="P:electron transport coupled proton transport"/>
    <property type="evidence" value="ECO:0007669"/>
    <property type="project" value="TreeGrafter"/>
</dbReference>
<dbReference type="HOGENOM" id="CLU_007100_4_4_0"/>
<feature type="transmembrane region" description="Helical" evidence="8">
    <location>
        <begin position="6"/>
        <end position="25"/>
    </location>
</feature>
<dbReference type="Pfam" id="PF00361">
    <property type="entry name" value="Proton_antipo_M"/>
    <property type="match status" value="1"/>
</dbReference>
<evidence type="ECO:0000256" key="4">
    <source>
        <dbReference type="ARBA" id="ARBA00022989"/>
    </source>
</evidence>
<reference evidence="10 11" key="1">
    <citation type="journal article" date="2009" name="Stand. Genomic Sci.">
        <title>Complete genome sequence of Pirellula staleyi type strain (ATCC 27377).</title>
        <authorList>
            <person name="Clum A."/>
            <person name="Tindall B.J."/>
            <person name="Sikorski J."/>
            <person name="Ivanova N."/>
            <person name="Mavrommatis K."/>
            <person name="Lucas S."/>
            <person name="Glavina del Rio T."/>
            <person name="Nolan M."/>
            <person name="Chen F."/>
            <person name="Tice H."/>
            <person name="Pitluck S."/>
            <person name="Cheng J.F."/>
            <person name="Chertkov O."/>
            <person name="Brettin T."/>
            <person name="Han C."/>
            <person name="Detter J.C."/>
            <person name="Kuske C."/>
            <person name="Bruce D."/>
            <person name="Goodwin L."/>
            <person name="Ovchinikova G."/>
            <person name="Pati A."/>
            <person name="Mikhailova N."/>
            <person name="Chen A."/>
            <person name="Palaniappan K."/>
            <person name="Land M."/>
            <person name="Hauser L."/>
            <person name="Chang Y.J."/>
            <person name="Jeffries C.D."/>
            <person name="Chain P."/>
            <person name="Rohde M."/>
            <person name="Goker M."/>
            <person name="Bristow J."/>
            <person name="Eisen J.A."/>
            <person name="Markowitz V."/>
            <person name="Hugenholtz P."/>
            <person name="Kyrpides N.C."/>
            <person name="Klenk H.P."/>
            <person name="Lapidus A."/>
        </authorList>
    </citation>
    <scope>NUCLEOTIDE SEQUENCE [LARGE SCALE GENOMIC DNA]</scope>
    <source>
        <strain evidence="11">ATCC 27377 / DSM 6068 / ICPB 4128</strain>
    </source>
</reference>
<gene>
    <name evidence="10" type="ordered locus">Psta_0731</name>
</gene>
<dbReference type="GO" id="GO:0008137">
    <property type="term" value="F:NADH dehydrogenase (ubiquinone) activity"/>
    <property type="evidence" value="ECO:0007669"/>
    <property type="project" value="InterPro"/>
</dbReference>
<accession>D2R5F8</accession>
<dbReference type="PRINTS" id="PR01437">
    <property type="entry name" value="NUOXDRDTASE4"/>
</dbReference>
<comment type="subcellular location">
    <subcellularLocation>
        <location evidence="1">Endomembrane system</location>
        <topology evidence="1">Multi-pass membrane protein</topology>
    </subcellularLocation>
    <subcellularLocation>
        <location evidence="6">Membrane</location>
        <topology evidence="6">Multi-pass membrane protein</topology>
    </subcellularLocation>
</comment>
<dbReference type="GO" id="GO:0016020">
    <property type="term" value="C:membrane"/>
    <property type="evidence" value="ECO:0007669"/>
    <property type="project" value="UniProtKB-SubCell"/>
</dbReference>
<feature type="transmembrane region" description="Helical" evidence="8">
    <location>
        <begin position="171"/>
        <end position="192"/>
    </location>
</feature>
<keyword evidence="10" id="KW-0560">Oxidoreductase</keyword>
<feature type="transmembrane region" description="Helical" evidence="8">
    <location>
        <begin position="252"/>
        <end position="272"/>
    </location>
</feature>
<proteinExistence type="inferred from homology"/>
<evidence type="ECO:0000256" key="5">
    <source>
        <dbReference type="ARBA" id="ARBA00023136"/>
    </source>
</evidence>
<keyword evidence="3 6" id="KW-0812">Transmembrane</keyword>
<dbReference type="PANTHER" id="PTHR43507:SF1">
    <property type="entry name" value="NADH-UBIQUINONE OXIDOREDUCTASE CHAIN 4"/>
    <property type="match status" value="1"/>
</dbReference>
<sequence precursor="true">MTSLFITTVFLPLAGAILMWILAPLGKNAVRFGALGVTLATLVCTAIVVASFPADGAKGAEFCTVDWPWLAQSGSLLDIRFSLALDGLGLWMFGLSALLMVTAVLVSWEAIKEREALFFGMLLLLEFGCLGVFTARDLILFYVFFEFTLIPLFFLIGIWGSEDRKYAASKFFLYTLAGSLLTFLGLLVIVVWCYQQEGVGKLVFSIPELTATLRDAPLPPAWQLAVFIALFAGFAIKVPLFPLHTWLPLAHVQAPTAGSVILAGVLLKIGVYGFLRFSVPMLPDATVTCMPYLLWLSVIGIIYGALVALAQGDMKRLIAYSSVSHLGYCTLGLFALNPLGVQGSVLQMVNHGLSTGGLFAVIGMLYERYHTREIKQLGGLARQTPWLSFFMLIFTFSSIGLPGLNGFPGEFMILLGMFQRAWAQSSVENFSQLMTIAVLAVTGVVLGAWYMLWLVQHVFFGPLKEPADDHGHAPVAVAASQGHDSHSHNGHGHGHDDHGTGSTVPDLKWREFFALAPLCVFVLWIGLRPGDFLSRMQPTLTQATQLASDKLASQTEATLEVPAAEKAAACLTVPSSADSPKDSSPDSATDERVEKLTSVR</sequence>
<evidence type="ECO:0000259" key="9">
    <source>
        <dbReference type="Pfam" id="PF00361"/>
    </source>
</evidence>
<dbReference type="EMBL" id="CP001848">
    <property type="protein sequence ID" value="ADB15417.1"/>
    <property type="molecule type" value="Genomic_DNA"/>
</dbReference>
<feature type="compositionally biased region" description="Basic and acidic residues" evidence="7">
    <location>
        <begin position="483"/>
        <end position="499"/>
    </location>
</feature>
<feature type="compositionally biased region" description="Basic and acidic residues" evidence="7">
    <location>
        <begin position="579"/>
        <end position="600"/>
    </location>
</feature>
<evidence type="ECO:0000313" key="11">
    <source>
        <dbReference type="Proteomes" id="UP000001887"/>
    </source>
</evidence>
<dbReference type="PANTHER" id="PTHR43507">
    <property type="entry name" value="NADH-UBIQUINONE OXIDOREDUCTASE CHAIN 4"/>
    <property type="match status" value="1"/>
</dbReference>
<dbReference type="GO" id="GO:0003954">
    <property type="term" value="F:NADH dehydrogenase activity"/>
    <property type="evidence" value="ECO:0007669"/>
    <property type="project" value="TreeGrafter"/>
</dbReference>
<dbReference type="GO" id="GO:0012505">
    <property type="term" value="C:endomembrane system"/>
    <property type="evidence" value="ECO:0007669"/>
    <property type="project" value="UniProtKB-SubCell"/>
</dbReference>
<dbReference type="eggNOG" id="COG1008">
    <property type="taxonomic scope" value="Bacteria"/>
</dbReference>
<evidence type="ECO:0000256" key="6">
    <source>
        <dbReference type="RuleBase" id="RU000320"/>
    </source>
</evidence>
<evidence type="ECO:0000256" key="8">
    <source>
        <dbReference type="SAM" id="Phobius"/>
    </source>
</evidence>
<dbReference type="InterPro" id="IPR010227">
    <property type="entry name" value="NADH_Q_OxRdtase_chainM/4"/>
</dbReference>
<dbReference type="InterPro" id="IPR003918">
    <property type="entry name" value="NADH_UbQ_OxRdtase"/>
</dbReference>
<feature type="transmembrane region" description="Helical" evidence="8">
    <location>
        <begin position="221"/>
        <end position="240"/>
    </location>
</feature>
<dbReference type="EC" id="1.6.5.11" evidence="10"/>